<dbReference type="Proteomes" id="UP000789375">
    <property type="component" value="Unassembled WGS sequence"/>
</dbReference>
<dbReference type="Gene3D" id="1.10.30.10">
    <property type="entry name" value="High mobility group box domain"/>
    <property type="match status" value="1"/>
</dbReference>
<protein>
    <submittedName>
        <fullName evidence="1">1777_t:CDS:1</fullName>
    </submittedName>
</protein>
<gene>
    <name evidence="1" type="ORF">FMOSSE_LOCUS8416</name>
</gene>
<proteinExistence type="predicted"/>
<evidence type="ECO:0000313" key="2">
    <source>
        <dbReference type="Proteomes" id="UP000789375"/>
    </source>
</evidence>
<accession>A0A9N9C6C3</accession>
<name>A0A9N9C6C3_FUNMO</name>
<dbReference type="EMBL" id="CAJVPP010002182">
    <property type="protein sequence ID" value="CAG8590576.1"/>
    <property type="molecule type" value="Genomic_DNA"/>
</dbReference>
<keyword evidence="2" id="KW-1185">Reference proteome</keyword>
<comment type="caution">
    <text evidence="1">The sequence shown here is derived from an EMBL/GenBank/DDBJ whole genome shotgun (WGS) entry which is preliminary data.</text>
</comment>
<organism evidence="1 2">
    <name type="scientific">Funneliformis mosseae</name>
    <name type="common">Endomycorrhizal fungus</name>
    <name type="synonym">Glomus mosseae</name>
    <dbReference type="NCBI Taxonomy" id="27381"/>
    <lineage>
        <taxon>Eukaryota</taxon>
        <taxon>Fungi</taxon>
        <taxon>Fungi incertae sedis</taxon>
        <taxon>Mucoromycota</taxon>
        <taxon>Glomeromycotina</taxon>
        <taxon>Glomeromycetes</taxon>
        <taxon>Glomerales</taxon>
        <taxon>Glomeraceae</taxon>
        <taxon>Funneliformis</taxon>
    </lineage>
</organism>
<evidence type="ECO:0000313" key="1">
    <source>
        <dbReference type="EMBL" id="CAG8590576.1"/>
    </source>
</evidence>
<sequence>MPKTLKRKNNAINSNTDETYFSLNHETNNFTIDVKPSFPPNLTANDLIKNSNKFKTSNKNRAKAFPNAFIAYRTALTKEYNNKNIKLPHMSQLSKIATRSWDKDSQDIKDFYNKLVEDAKSLYKQNNVQIVFDKHMNEVENNQKSAESDYAKRDIEIFPFENTTFTQNSASGFLPTQESTIDVHSFHYNNVNFPNRSSTYGPPVNYPLNYASEVPYAMNTTSNDREEYIRILEQTIYYLLLS</sequence>
<reference evidence="1" key="1">
    <citation type="submission" date="2021-06" db="EMBL/GenBank/DDBJ databases">
        <authorList>
            <person name="Kallberg Y."/>
            <person name="Tangrot J."/>
            <person name="Rosling A."/>
        </authorList>
    </citation>
    <scope>NUCLEOTIDE SEQUENCE</scope>
    <source>
        <strain evidence="1">87-6 pot B 2015</strain>
    </source>
</reference>
<dbReference type="AlphaFoldDB" id="A0A9N9C6C3"/>
<dbReference type="InterPro" id="IPR036910">
    <property type="entry name" value="HMG_box_dom_sf"/>
</dbReference>
<dbReference type="SUPFAM" id="SSF47095">
    <property type="entry name" value="HMG-box"/>
    <property type="match status" value="1"/>
</dbReference>